<feature type="region of interest" description="Disordered" evidence="1">
    <location>
        <begin position="1"/>
        <end position="37"/>
    </location>
</feature>
<dbReference type="EMBL" id="KQ977649">
    <property type="protein sequence ID" value="KYN00784.1"/>
    <property type="molecule type" value="Genomic_DNA"/>
</dbReference>
<dbReference type="Proteomes" id="UP000078542">
    <property type="component" value="Unassembled WGS sequence"/>
</dbReference>
<protein>
    <submittedName>
        <fullName evidence="2">Uncharacterized protein</fullName>
    </submittedName>
</protein>
<evidence type="ECO:0000313" key="2">
    <source>
        <dbReference type="EMBL" id="KYN00784.1"/>
    </source>
</evidence>
<evidence type="ECO:0000256" key="1">
    <source>
        <dbReference type="SAM" id="MobiDB-lite"/>
    </source>
</evidence>
<feature type="region of interest" description="Disordered" evidence="1">
    <location>
        <begin position="166"/>
        <end position="200"/>
    </location>
</feature>
<name>A0A195CL26_9HYME</name>
<reference evidence="2 3" key="1">
    <citation type="submission" date="2016-03" db="EMBL/GenBank/DDBJ databases">
        <title>Cyphomyrmex costatus WGS genome.</title>
        <authorList>
            <person name="Nygaard S."/>
            <person name="Hu H."/>
            <person name="Boomsma J."/>
            <person name="Zhang G."/>
        </authorList>
    </citation>
    <scope>NUCLEOTIDE SEQUENCE [LARGE SCALE GENOMIC DNA]</scope>
    <source>
        <strain evidence="2">MS0001</strain>
        <tissue evidence="2">Whole body</tissue>
    </source>
</reference>
<gene>
    <name evidence="2" type="ORF">ALC62_08467</name>
</gene>
<feature type="compositionally biased region" description="Basic and acidic residues" evidence="1">
    <location>
        <begin position="1"/>
        <end position="25"/>
    </location>
</feature>
<organism evidence="2 3">
    <name type="scientific">Cyphomyrmex costatus</name>
    <dbReference type="NCBI Taxonomy" id="456900"/>
    <lineage>
        <taxon>Eukaryota</taxon>
        <taxon>Metazoa</taxon>
        <taxon>Ecdysozoa</taxon>
        <taxon>Arthropoda</taxon>
        <taxon>Hexapoda</taxon>
        <taxon>Insecta</taxon>
        <taxon>Pterygota</taxon>
        <taxon>Neoptera</taxon>
        <taxon>Endopterygota</taxon>
        <taxon>Hymenoptera</taxon>
        <taxon>Apocrita</taxon>
        <taxon>Aculeata</taxon>
        <taxon>Formicoidea</taxon>
        <taxon>Formicidae</taxon>
        <taxon>Myrmicinae</taxon>
        <taxon>Cyphomyrmex</taxon>
    </lineage>
</organism>
<keyword evidence="3" id="KW-1185">Reference proteome</keyword>
<evidence type="ECO:0000313" key="3">
    <source>
        <dbReference type="Proteomes" id="UP000078542"/>
    </source>
</evidence>
<accession>A0A195CL26</accession>
<sequence>MKGDNGQEGPREKTEDQWGGEESRGSKGGNGLLYQTPEISNRPREFAWELWERHDKHQTQEYPMYALAYCAGKSMGSSVPGVEVERKEKRGTNCRGWDNYFVYNRRLTKLRSNDQSSFLFPPLKKGSSFKQTVKSAAKPSKRLFPINGRPTEIDNKPSVKAILVHRSTPPSSTGRQPPEAPLPLTAGRIPPPPGSGAYGKYSSSLRMNSCNCVENLFLARSSPFP</sequence>
<proteinExistence type="predicted"/>
<dbReference type="AlphaFoldDB" id="A0A195CL26"/>